<evidence type="ECO:0000259" key="2">
    <source>
        <dbReference type="Pfam" id="PF25838"/>
    </source>
</evidence>
<evidence type="ECO:0000313" key="3">
    <source>
        <dbReference type="EMBL" id="MFC6957981.1"/>
    </source>
</evidence>
<dbReference type="Pfam" id="PF25838">
    <property type="entry name" value="Apionate_lact_M"/>
    <property type="match status" value="1"/>
</dbReference>
<dbReference type="RefSeq" id="WP_382350494.1">
    <property type="nucleotide sequence ID" value="NZ_JBHMBP010000002.1"/>
</dbReference>
<protein>
    <submittedName>
        <fullName evidence="3">Uncharacterized protein</fullName>
    </submittedName>
</protein>
<gene>
    <name evidence="3" type="ORF">ACFQS3_12305</name>
</gene>
<feature type="domain" description="D-apionate lactonase N-terminal" evidence="1">
    <location>
        <begin position="6"/>
        <end position="210"/>
    </location>
</feature>
<reference evidence="4" key="1">
    <citation type="journal article" date="2019" name="Int. J. Syst. Evol. Microbiol.">
        <title>The Global Catalogue of Microorganisms (GCM) 10K type strain sequencing project: providing services to taxonomists for standard genome sequencing and annotation.</title>
        <authorList>
            <consortium name="The Broad Institute Genomics Platform"/>
            <consortium name="The Broad Institute Genome Sequencing Center for Infectious Disease"/>
            <person name="Wu L."/>
            <person name="Ma J."/>
        </authorList>
    </citation>
    <scope>NUCLEOTIDE SEQUENCE [LARGE SCALE GENOMIC DNA]</scope>
    <source>
        <strain evidence="4">KACC 12634</strain>
    </source>
</reference>
<organism evidence="3 4">
    <name type="scientific">Glycomyces mayteni</name>
    <dbReference type="NCBI Taxonomy" id="543887"/>
    <lineage>
        <taxon>Bacteria</taxon>
        <taxon>Bacillati</taxon>
        <taxon>Actinomycetota</taxon>
        <taxon>Actinomycetes</taxon>
        <taxon>Glycomycetales</taxon>
        <taxon>Glycomycetaceae</taxon>
        <taxon>Glycomyces</taxon>
    </lineage>
</organism>
<dbReference type="Proteomes" id="UP001596470">
    <property type="component" value="Unassembled WGS sequence"/>
</dbReference>
<dbReference type="InterPro" id="IPR058787">
    <property type="entry name" value="ApnL_M"/>
</dbReference>
<proteinExistence type="predicted"/>
<evidence type="ECO:0000313" key="4">
    <source>
        <dbReference type="Proteomes" id="UP001596470"/>
    </source>
</evidence>
<accession>A0ABW2D9T2</accession>
<dbReference type="Pfam" id="PF25837">
    <property type="entry name" value="Apionate_lact_N"/>
    <property type="match status" value="1"/>
</dbReference>
<dbReference type="InterPro" id="IPR058788">
    <property type="entry name" value="ApnL_N"/>
</dbReference>
<evidence type="ECO:0000259" key="1">
    <source>
        <dbReference type="Pfam" id="PF25837"/>
    </source>
</evidence>
<sequence length="567" mass="60046">MADWRTESTPWSRGPWSIERRGAELADIAFAGRTVLRSVRAAARDRDWNTPAWDVALLDDAETLRLGLRWGPLAGTLTALVRDAALVIDLDLEASEPFPTNRTGLVALHPPRLAGTALRATHSDGSEEDTWFPAAISPHQPVLDIAALAWEHDGLAVDLAFTGDVFEMEDQRNWTDASFKTYSRPLALPAPYELAAGARVRQSITVTAEAHRPPAPTPDAPRVELIPGGLFPEISLGAATAPSSEADPAPDVAPLGGTVLVEVDLRAPNWPAALDRAAAAGLPLDVRAVVPRSGANLAAFAEFLAPLPIARVAAFDPDTHVTDAPALDALQGALARAGLHPPLVGGSRAHFTELNRNLAAIPDAAEVLAFATTPLFHDTSTEQLLEAVAMQRLAARQAVAESGGRMVLIGPVTLRPRFNNATADAPLMSTRSDLADGYGAEFTGAADPRQSDDPLAAWTIAAAAALAVPGVAGLAWFEEWGPRGIRSAAGDDYPVAAVLETLDEMSAGELLWAERPDEHLWALGSRAGGRVRIAAANLDRRPRSFTVAAGDEEFRLILGPLGWAVID</sequence>
<feature type="domain" description="D-apionate lactonase TIM barrel" evidence="2">
    <location>
        <begin position="258"/>
        <end position="505"/>
    </location>
</feature>
<comment type="caution">
    <text evidence="3">The sequence shown here is derived from an EMBL/GenBank/DDBJ whole genome shotgun (WGS) entry which is preliminary data.</text>
</comment>
<name>A0ABW2D9T2_9ACTN</name>
<keyword evidence="4" id="KW-1185">Reference proteome</keyword>
<dbReference type="EMBL" id="JBHSYS010000002">
    <property type="protein sequence ID" value="MFC6957981.1"/>
    <property type="molecule type" value="Genomic_DNA"/>
</dbReference>